<sequence length="1209" mass="127696">MTGALAQQPYQEWVSLYNSQGPTLNTDERAVAVAVDAAGNSYVTGTGSARMTTVKYAPSGQQLWAVQSLENSSAKAIAVDNNGGIYITGSIPGGYLTVRYDGATGEEIWSRPFNAPDISFAQATAIAVDGAGGVFVTGFVSSSSTSEDYATIRYDAATGQQVWVQRYNGQDNSGDAAAAIAIDNEGGVVVTGTSNRSDGTSDFATVRYDAATGQQAWVSRYEGEGSNFDWARAIATDNSGNVYVTGLSFGESTTADFATIRYEAATGQQIWVQRDNGSIDGYDDVKAIAVDNAGGVYVTGNTSGIDGATDVVTVRYAAATGQLDWFSRYDGPETSEEGVASITVDNNGGVYVTGTSIGIGGAYADIATIRYEAATGQQTWVSRYDSEEGDYSEDWASAIAVDNTGGVYVTGSSISNSGTFGDYVTLRYIATTGEEAWVMRFNGIAKIGTDDKSVAVAVDAAGNSYVTGTSQASDQQRIATVKYDHAGQQVWAAQFEANSNATAIAVDSSGGVYVTGSATVRYDAATGEQTWVQAGGAAIAVDNTGGVYVTGLSTARYDAVTGEQTWATLHEDVTASAIAVDSTRGIYVTGTSNNDYATVRFEATTGQQTWASRYDGGSSDNAAAIAVDNRGGVYVTGSSYGENGSDFATVRYEAATGDETWAKRYNEAYEDGKGEFPFLLYSTEYARAIAVDDQGGVYVTGRLHYEYEYPEPDEYLLSSYVTLRYQAATGEQAWVNKASGLTGGRNEPRAIATDNKGGVYVTGTSYETLDDRKYIGTVRYDAATGGQTWVEGYNSTGSEEDEAVDMAIDSQGNLIITGYRNGGAETGYDFITIKYSQLYQCPDIAEAAITGYTTVSSGLAGASYSVEVPGATTFVWQITPPDGSPYSAFSGQGTPAILVDWPDAPDVYKVSVSYSAGAGCPATTSTKYVYVYDTHAGFVTGGGWSDSPVNTDYELMQQKGRAYWAFVARYKESRPGGSAGDPVQGALLLVLESGQAFRTTSVEEGSLVIAGERAYFTGSGTLTRRGSGGLVTDPRRFAYLLSAIDGQLEGLREEDRLLLRIWVMNGDGSPGAVAYDSQLGCASASLEDNAPACQQIDKGSIVIHRGGLRSVSDLLATAAAEPTAQGLRVYPTAVSDRATVSFSLESASEYALEIYDTKGALVRHIASGSAEAGRRYEQEFSVEDMGRGLYLARLTTGEKVQTAKLVVER</sequence>
<dbReference type="EMBL" id="BAABHC010000006">
    <property type="protein sequence ID" value="GAA4430535.1"/>
    <property type="molecule type" value="Genomic_DNA"/>
</dbReference>
<organism evidence="2 3">
    <name type="scientific">Pontibacter saemangeumensis</name>
    <dbReference type="NCBI Taxonomy" id="1084525"/>
    <lineage>
        <taxon>Bacteria</taxon>
        <taxon>Pseudomonadati</taxon>
        <taxon>Bacteroidota</taxon>
        <taxon>Cytophagia</taxon>
        <taxon>Cytophagales</taxon>
        <taxon>Hymenobacteraceae</taxon>
        <taxon>Pontibacter</taxon>
    </lineage>
</organism>
<dbReference type="SUPFAM" id="SSF63829">
    <property type="entry name" value="Calcium-dependent phosphotriesterase"/>
    <property type="match status" value="2"/>
</dbReference>
<gene>
    <name evidence="2" type="ORF">GCM10023188_17280</name>
</gene>
<evidence type="ECO:0000313" key="2">
    <source>
        <dbReference type="EMBL" id="GAA4430535.1"/>
    </source>
</evidence>
<name>A0ABP8LK50_9BACT</name>
<dbReference type="Pfam" id="PF06739">
    <property type="entry name" value="SBBP"/>
    <property type="match status" value="3"/>
</dbReference>
<dbReference type="InterPro" id="IPR011042">
    <property type="entry name" value="6-blade_b-propeller_TolB-like"/>
</dbReference>
<dbReference type="Proteomes" id="UP001500552">
    <property type="component" value="Unassembled WGS sequence"/>
</dbReference>
<dbReference type="InterPro" id="IPR052918">
    <property type="entry name" value="Motility_Chemotaxis_Reg"/>
</dbReference>
<dbReference type="InterPro" id="IPR011047">
    <property type="entry name" value="Quinoprotein_ADH-like_sf"/>
</dbReference>
<keyword evidence="3" id="KW-1185">Reference proteome</keyword>
<dbReference type="InterPro" id="IPR010620">
    <property type="entry name" value="SBBP_repeat"/>
</dbReference>
<reference evidence="3" key="1">
    <citation type="journal article" date="2019" name="Int. J. Syst. Evol. Microbiol.">
        <title>The Global Catalogue of Microorganisms (GCM) 10K type strain sequencing project: providing services to taxonomists for standard genome sequencing and annotation.</title>
        <authorList>
            <consortium name="The Broad Institute Genomics Platform"/>
            <consortium name="The Broad Institute Genome Sequencing Center for Infectious Disease"/>
            <person name="Wu L."/>
            <person name="Ma J."/>
        </authorList>
    </citation>
    <scope>NUCLEOTIDE SEQUENCE [LARGE SCALE GENOMIC DNA]</scope>
    <source>
        <strain evidence="3">JCM 17926</strain>
    </source>
</reference>
<proteinExistence type="predicted"/>
<feature type="domain" description="Secretion system C-terminal sorting" evidence="1">
    <location>
        <begin position="1129"/>
        <end position="1207"/>
    </location>
</feature>
<dbReference type="PANTHER" id="PTHR35580:SF1">
    <property type="entry name" value="PHYTASE-LIKE DOMAIN-CONTAINING PROTEIN"/>
    <property type="match status" value="1"/>
</dbReference>
<dbReference type="Pfam" id="PF18962">
    <property type="entry name" value="Por_Secre_tail"/>
    <property type="match status" value="1"/>
</dbReference>
<comment type="caution">
    <text evidence="2">The sequence shown here is derived from an EMBL/GenBank/DDBJ whole genome shotgun (WGS) entry which is preliminary data.</text>
</comment>
<dbReference type="InterPro" id="IPR026444">
    <property type="entry name" value="Secre_tail"/>
</dbReference>
<dbReference type="SUPFAM" id="SSF50998">
    <property type="entry name" value="Quinoprotein alcohol dehydrogenase-like"/>
    <property type="match status" value="1"/>
</dbReference>
<dbReference type="PANTHER" id="PTHR35580">
    <property type="entry name" value="CELL SURFACE GLYCOPROTEIN (S-LAYER PROTEIN)-LIKE PROTEIN"/>
    <property type="match status" value="1"/>
</dbReference>
<evidence type="ECO:0000259" key="1">
    <source>
        <dbReference type="Pfam" id="PF18962"/>
    </source>
</evidence>
<protein>
    <recommendedName>
        <fullName evidence="1">Secretion system C-terminal sorting domain-containing protein</fullName>
    </recommendedName>
</protein>
<evidence type="ECO:0000313" key="3">
    <source>
        <dbReference type="Proteomes" id="UP001500552"/>
    </source>
</evidence>
<dbReference type="Gene3D" id="2.40.10.500">
    <property type="match status" value="1"/>
</dbReference>
<accession>A0ABP8LK50</accession>
<dbReference type="Gene3D" id="2.120.10.30">
    <property type="entry name" value="TolB, C-terminal domain"/>
    <property type="match status" value="3"/>
</dbReference>
<dbReference type="NCBIfam" id="TIGR04183">
    <property type="entry name" value="Por_Secre_tail"/>
    <property type="match status" value="1"/>
</dbReference>